<reference evidence="12 13" key="1">
    <citation type="submission" date="2019-03" db="EMBL/GenBank/DDBJ databases">
        <title>Genomic Encyclopedia of Type Strains, Phase IV (KMG-IV): sequencing the most valuable type-strain genomes for metagenomic binning, comparative biology and taxonomic classification.</title>
        <authorList>
            <person name="Goeker M."/>
        </authorList>
    </citation>
    <scope>NUCLEOTIDE SEQUENCE [LARGE SCALE GENOMIC DNA]</scope>
    <source>
        <strain evidence="12 13">DSM 18577</strain>
    </source>
</reference>
<dbReference type="AlphaFoldDB" id="A0A4R1J8M7"/>
<dbReference type="CDD" id="cd12797">
    <property type="entry name" value="M23_peptidase"/>
    <property type="match status" value="1"/>
</dbReference>
<evidence type="ECO:0000256" key="8">
    <source>
        <dbReference type="SAM" id="Phobius"/>
    </source>
</evidence>
<dbReference type="Pfam" id="PF08525">
    <property type="entry name" value="OapA_N"/>
    <property type="match status" value="1"/>
</dbReference>
<dbReference type="InterPro" id="IPR050570">
    <property type="entry name" value="Cell_wall_metabolism_enzyme"/>
</dbReference>
<feature type="domain" description="Opacity-associated protein A-like N-terminal" evidence="10">
    <location>
        <begin position="12"/>
        <end position="40"/>
    </location>
</feature>
<dbReference type="PANTHER" id="PTHR21666:SF292">
    <property type="entry name" value="MUREIN DD-ENDOPEPTIDASE MEPM"/>
    <property type="match status" value="1"/>
</dbReference>
<keyword evidence="8" id="KW-1133">Transmembrane helix</keyword>
<keyword evidence="13" id="KW-1185">Reference proteome</keyword>
<evidence type="ECO:0000259" key="11">
    <source>
        <dbReference type="Pfam" id="PF19425"/>
    </source>
</evidence>
<comment type="caution">
    <text evidence="12">The sequence shown here is derived from an EMBL/GenBank/DDBJ whole genome shotgun (WGS) entry which is preliminary data.</text>
</comment>
<evidence type="ECO:0000259" key="10">
    <source>
        <dbReference type="Pfam" id="PF08525"/>
    </source>
</evidence>
<dbReference type="RefSeq" id="WP_131913840.1">
    <property type="nucleotide sequence ID" value="NZ_OU594967.1"/>
</dbReference>
<accession>A0A4R1J8M7</accession>
<protein>
    <submittedName>
        <fullName evidence="12">Murein DD-endopeptidase</fullName>
    </submittedName>
</protein>
<evidence type="ECO:0000256" key="2">
    <source>
        <dbReference type="ARBA" id="ARBA00004196"/>
    </source>
</evidence>
<comment type="subcellular location">
    <subcellularLocation>
        <location evidence="2">Cell envelope</location>
    </subcellularLocation>
</comment>
<feature type="domain" description="Csd3-like second N-terminal" evidence="11">
    <location>
        <begin position="165"/>
        <end position="287"/>
    </location>
</feature>
<evidence type="ECO:0000313" key="12">
    <source>
        <dbReference type="EMBL" id="TCK46943.1"/>
    </source>
</evidence>
<dbReference type="PANTHER" id="PTHR21666">
    <property type="entry name" value="PEPTIDASE-RELATED"/>
    <property type="match status" value="1"/>
</dbReference>
<keyword evidence="3" id="KW-0645">Protease</keyword>
<dbReference type="Pfam" id="PF01551">
    <property type="entry name" value="Peptidase_M23"/>
    <property type="match status" value="1"/>
</dbReference>
<organism evidence="12 13">
    <name type="scientific">Celerinatantimonas diazotrophica</name>
    <dbReference type="NCBI Taxonomy" id="412034"/>
    <lineage>
        <taxon>Bacteria</taxon>
        <taxon>Pseudomonadati</taxon>
        <taxon>Pseudomonadota</taxon>
        <taxon>Gammaproteobacteria</taxon>
        <taxon>Celerinatantimonadaceae</taxon>
        <taxon>Celerinatantimonas</taxon>
    </lineage>
</organism>
<keyword evidence="4" id="KW-0479">Metal-binding</keyword>
<keyword evidence="8" id="KW-0812">Transmembrane</keyword>
<dbReference type="Gene3D" id="3.10.450.350">
    <property type="match status" value="2"/>
</dbReference>
<keyword evidence="7" id="KW-0482">Metalloprotease</keyword>
<feature type="domain" description="M23ase beta-sheet core" evidence="9">
    <location>
        <begin position="300"/>
        <end position="394"/>
    </location>
</feature>
<dbReference type="InterPro" id="IPR013731">
    <property type="entry name" value="OapA_N"/>
</dbReference>
<dbReference type="GO" id="GO:0004222">
    <property type="term" value="F:metalloendopeptidase activity"/>
    <property type="evidence" value="ECO:0007669"/>
    <property type="project" value="TreeGrafter"/>
</dbReference>
<evidence type="ECO:0000256" key="3">
    <source>
        <dbReference type="ARBA" id="ARBA00022670"/>
    </source>
</evidence>
<dbReference type="GO" id="GO:0046872">
    <property type="term" value="F:metal ion binding"/>
    <property type="evidence" value="ECO:0007669"/>
    <property type="project" value="UniProtKB-KW"/>
</dbReference>
<proteinExistence type="predicted"/>
<dbReference type="SUPFAM" id="SSF51261">
    <property type="entry name" value="Duplicated hybrid motif"/>
    <property type="match status" value="1"/>
</dbReference>
<keyword evidence="8" id="KW-0472">Membrane</keyword>
<dbReference type="InterPro" id="IPR018392">
    <property type="entry name" value="LysM"/>
</dbReference>
<dbReference type="OrthoDB" id="9805070at2"/>
<evidence type="ECO:0000256" key="7">
    <source>
        <dbReference type="ARBA" id="ARBA00023049"/>
    </source>
</evidence>
<evidence type="ECO:0000256" key="1">
    <source>
        <dbReference type="ARBA" id="ARBA00001947"/>
    </source>
</evidence>
<sequence length="428" mass="48607">MPLKKFKQILSRWRQLPKRHQRILLSLIVIVIAVICWSPSSNLSGEVALPHGQQAGNSSDDFVSDSPEIKPVSDVQIPDNEYTIVAGDTLSGIFQKLGLSQTQMRNILESDQTQALDTLNPGDKLRFWRNKDKLTRFQVYFNPGYYVDFNLLEDGSYDSKVVRLEGVWKQHVVSGEIHGSLYLSARKLGLTPAQIEQIGQMFKDKINFSRELRSGDPFKVVIEDQFVKGQPTGESNLLAVQIINQGRHFNAFLFDNGKYFDEKGQSLTRAFLRYPTRRHYRISSPFNLHRRHPVTGRIMPHYGTDFACPVGTKILATGDGIVTRVIHHPYAGLYIVIRHGSTYMTRYLHLSKSYVHRGEPVKRGQVIALSGASGRVTGPHLHYEFRINNRPVNPMSTKIPMAAAVSRKDMPKFKQEVHKLLTVMDKSP</sequence>
<dbReference type="InterPro" id="IPR011055">
    <property type="entry name" value="Dup_hybrid_motif"/>
</dbReference>
<dbReference type="Pfam" id="PF19425">
    <property type="entry name" value="Csd3_N2"/>
    <property type="match status" value="1"/>
</dbReference>
<dbReference type="GO" id="GO:0030313">
    <property type="term" value="C:cell envelope"/>
    <property type="evidence" value="ECO:0007669"/>
    <property type="project" value="UniProtKB-SubCell"/>
</dbReference>
<dbReference type="Gene3D" id="2.70.70.10">
    <property type="entry name" value="Glucose Permease (Domain IIA)"/>
    <property type="match status" value="1"/>
</dbReference>
<evidence type="ECO:0000256" key="5">
    <source>
        <dbReference type="ARBA" id="ARBA00022801"/>
    </source>
</evidence>
<dbReference type="Proteomes" id="UP000295565">
    <property type="component" value="Unassembled WGS sequence"/>
</dbReference>
<evidence type="ECO:0000313" key="13">
    <source>
        <dbReference type="Proteomes" id="UP000295565"/>
    </source>
</evidence>
<name>A0A4R1J8M7_9GAMM</name>
<evidence type="ECO:0000256" key="6">
    <source>
        <dbReference type="ARBA" id="ARBA00022833"/>
    </source>
</evidence>
<evidence type="ECO:0000259" key="9">
    <source>
        <dbReference type="Pfam" id="PF01551"/>
    </source>
</evidence>
<evidence type="ECO:0000256" key="4">
    <source>
        <dbReference type="ARBA" id="ARBA00022723"/>
    </source>
</evidence>
<dbReference type="GO" id="GO:0006508">
    <property type="term" value="P:proteolysis"/>
    <property type="evidence" value="ECO:0007669"/>
    <property type="project" value="UniProtKB-KW"/>
</dbReference>
<dbReference type="FunFam" id="2.70.70.10:FF:000002">
    <property type="entry name" value="Murein DD-endopeptidase MepM"/>
    <property type="match status" value="1"/>
</dbReference>
<comment type="cofactor">
    <cofactor evidence="1">
        <name>Zn(2+)</name>
        <dbReference type="ChEBI" id="CHEBI:29105"/>
    </cofactor>
</comment>
<keyword evidence="6" id="KW-0862">Zinc</keyword>
<dbReference type="InterPro" id="IPR016047">
    <property type="entry name" value="M23ase_b-sheet_dom"/>
</dbReference>
<dbReference type="CDD" id="cd00118">
    <property type="entry name" value="LysM"/>
    <property type="match status" value="1"/>
</dbReference>
<keyword evidence="5" id="KW-0378">Hydrolase</keyword>
<dbReference type="InterPro" id="IPR045834">
    <property type="entry name" value="Csd3_N2"/>
</dbReference>
<gene>
    <name evidence="12" type="ORF">EV690_3095</name>
</gene>
<feature type="transmembrane region" description="Helical" evidence="8">
    <location>
        <begin position="21"/>
        <end position="40"/>
    </location>
</feature>
<dbReference type="EMBL" id="SMGD01000016">
    <property type="protein sequence ID" value="TCK46943.1"/>
    <property type="molecule type" value="Genomic_DNA"/>
</dbReference>